<keyword evidence="2" id="KW-1133">Transmembrane helix</keyword>
<dbReference type="AlphaFoldDB" id="A0A8J3FQM1"/>
<protein>
    <recommendedName>
        <fullName evidence="5">DUF3105 domain-containing protein</fullName>
    </recommendedName>
</protein>
<dbReference type="InterPro" id="IPR021454">
    <property type="entry name" value="DUF3105"/>
</dbReference>
<feature type="compositionally biased region" description="Low complexity" evidence="1">
    <location>
        <begin position="22"/>
        <end position="41"/>
    </location>
</feature>
<dbReference type="EMBL" id="BMMX01000016">
    <property type="protein sequence ID" value="GGK99419.1"/>
    <property type="molecule type" value="Genomic_DNA"/>
</dbReference>
<proteinExistence type="predicted"/>
<reference evidence="3" key="2">
    <citation type="submission" date="2020-09" db="EMBL/GenBank/DDBJ databases">
        <authorList>
            <person name="Sun Q."/>
            <person name="Zhou Y."/>
        </authorList>
    </citation>
    <scope>NUCLEOTIDE SEQUENCE</scope>
    <source>
        <strain evidence="3">CGMCC 4.7299</strain>
    </source>
</reference>
<keyword evidence="4" id="KW-1185">Reference proteome</keyword>
<feature type="region of interest" description="Disordered" evidence="1">
    <location>
        <begin position="249"/>
        <end position="273"/>
    </location>
</feature>
<accession>A0A8J3FQM1</accession>
<evidence type="ECO:0000313" key="3">
    <source>
        <dbReference type="EMBL" id="GGK99419.1"/>
    </source>
</evidence>
<feature type="transmembrane region" description="Helical" evidence="2">
    <location>
        <begin position="70"/>
        <end position="92"/>
    </location>
</feature>
<evidence type="ECO:0000256" key="2">
    <source>
        <dbReference type="SAM" id="Phobius"/>
    </source>
</evidence>
<dbReference type="Pfam" id="PF11303">
    <property type="entry name" value="DUF3105"/>
    <property type="match status" value="1"/>
</dbReference>
<name>A0A8J3FQM1_9ACTN</name>
<evidence type="ECO:0008006" key="5">
    <source>
        <dbReference type="Google" id="ProtNLM"/>
    </source>
</evidence>
<sequence length="273" mass="28599">MSTPGPQRTPSTVKVDSTSGQGKPPASKGGPKAGAKAGSKPAGKRPAGKGGGGKGRKPVTPVKVNGGRNWGPIAMVVAVVLIAAGIIGYGVYASMQGTKTWEERAADIKGIVNYRDQHNPKIDARNHKDGVLTYVTNPPVGGDHNPTWQNCMGDIYTEPIANEHAVHSLEHGAVWVTYKEGLPAAQVDKLAARVQGKDYMFMSPVANLDKNVSLQAWGYQLKVDNADDERIDEFIKDLRQNASVETGAVCSGGNTNTGPVTNASNGTTMGGGN</sequence>
<feature type="region of interest" description="Disordered" evidence="1">
    <location>
        <begin position="1"/>
        <end position="67"/>
    </location>
</feature>
<organism evidence="3 4">
    <name type="scientific">Mangrovihabitans endophyticus</name>
    <dbReference type="NCBI Taxonomy" id="1751298"/>
    <lineage>
        <taxon>Bacteria</taxon>
        <taxon>Bacillati</taxon>
        <taxon>Actinomycetota</taxon>
        <taxon>Actinomycetes</taxon>
        <taxon>Micromonosporales</taxon>
        <taxon>Micromonosporaceae</taxon>
        <taxon>Mangrovihabitans</taxon>
    </lineage>
</organism>
<keyword evidence="2" id="KW-0812">Transmembrane</keyword>
<gene>
    <name evidence="3" type="ORF">GCM10012284_37300</name>
</gene>
<evidence type="ECO:0000256" key="1">
    <source>
        <dbReference type="SAM" id="MobiDB-lite"/>
    </source>
</evidence>
<evidence type="ECO:0000313" key="4">
    <source>
        <dbReference type="Proteomes" id="UP000656042"/>
    </source>
</evidence>
<dbReference type="Proteomes" id="UP000656042">
    <property type="component" value="Unassembled WGS sequence"/>
</dbReference>
<comment type="caution">
    <text evidence="3">The sequence shown here is derived from an EMBL/GenBank/DDBJ whole genome shotgun (WGS) entry which is preliminary data.</text>
</comment>
<keyword evidence="2" id="KW-0472">Membrane</keyword>
<feature type="compositionally biased region" description="Polar residues" evidence="1">
    <location>
        <begin position="252"/>
        <end position="267"/>
    </location>
</feature>
<feature type="compositionally biased region" description="Polar residues" evidence="1">
    <location>
        <begin position="1"/>
        <end position="21"/>
    </location>
</feature>
<reference evidence="3" key="1">
    <citation type="journal article" date="2014" name="Int. J. Syst. Evol. Microbiol.">
        <title>Complete genome sequence of Corynebacterium casei LMG S-19264T (=DSM 44701T), isolated from a smear-ripened cheese.</title>
        <authorList>
            <consortium name="US DOE Joint Genome Institute (JGI-PGF)"/>
            <person name="Walter F."/>
            <person name="Albersmeier A."/>
            <person name="Kalinowski J."/>
            <person name="Ruckert C."/>
        </authorList>
    </citation>
    <scope>NUCLEOTIDE SEQUENCE</scope>
    <source>
        <strain evidence="3">CGMCC 4.7299</strain>
    </source>
</reference>